<dbReference type="InterPro" id="IPR029066">
    <property type="entry name" value="PLP-binding_barrel"/>
</dbReference>
<reference evidence="3" key="1">
    <citation type="submission" date="2018-05" db="EMBL/GenBank/DDBJ databases">
        <authorList>
            <person name="Lanie J.A."/>
            <person name="Ng W.-L."/>
            <person name="Kazmierczak K.M."/>
            <person name="Andrzejewski T.M."/>
            <person name="Davidsen T.M."/>
            <person name="Wayne K.J."/>
            <person name="Tettelin H."/>
            <person name="Glass J.I."/>
            <person name="Rusch D."/>
            <person name="Podicherti R."/>
            <person name="Tsui H.-C.T."/>
            <person name="Winkler M.E."/>
        </authorList>
    </citation>
    <scope>NUCLEOTIDE SEQUENCE</scope>
</reference>
<dbReference type="HAMAP" id="MF_02087">
    <property type="entry name" value="PLP_homeostasis"/>
    <property type="match status" value="1"/>
</dbReference>
<dbReference type="Pfam" id="PF01168">
    <property type="entry name" value="Ala_racemase_N"/>
    <property type="match status" value="1"/>
</dbReference>
<dbReference type="InterPro" id="IPR001608">
    <property type="entry name" value="Ala_racemase_N"/>
</dbReference>
<proteinExistence type="inferred from homology"/>
<dbReference type="FunFam" id="3.20.20.10:FF:000018">
    <property type="entry name" value="Pyridoxal phosphate homeostasis protein"/>
    <property type="match status" value="1"/>
</dbReference>
<dbReference type="AlphaFoldDB" id="A0A381YLR0"/>
<dbReference type="PIRSF" id="PIRSF004848">
    <property type="entry name" value="YBL036c_PLPDEIII"/>
    <property type="match status" value="1"/>
</dbReference>
<sequence length="225" mass="25848">MKSEKEIHDFLEEIKNICIKSNRDPSQITIIGASKRQTADSIGRAISCGVINFGENFLQEAEPKIRRLSSAPTWHFIGSIQSKKAKKIASLFQWVHTVDRIRVAEKLNKYRIKSQGKLDICVQINTDNEKNKSGIKIEETKSFINELKVFNMLRIRGLMTIPKPNKNLNNQRKGFKRIFNFFKELKETHPFLDTLSMGMSDDYEAAIMEGANMIRIGTKLFGPRK</sequence>
<dbReference type="InterPro" id="IPR011078">
    <property type="entry name" value="PyrdxlP_homeostasis"/>
</dbReference>
<organism evidence="3">
    <name type="scientific">marine metagenome</name>
    <dbReference type="NCBI Taxonomy" id="408172"/>
    <lineage>
        <taxon>unclassified sequences</taxon>
        <taxon>metagenomes</taxon>
        <taxon>ecological metagenomes</taxon>
    </lineage>
</organism>
<dbReference type="PROSITE" id="PS01211">
    <property type="entry name" value="UPF0001"/>
    <property type="match status" value="1"/>
</dbReference>
<evidence type="ECO:0000259" key="2">
    <source>
        <dbReference type="Pfam" id="PF01168"/>
    </source>
</evidence>
<dbReference type="NCBIfam" id="TIGR00044">
    <property type="entry name" value="YggS family pyridoxal phosphate-dependent enzyme"/>
    <property type="match status" value="1"/>
</dbReference>
<feature type="domain" description="Alanine racemase N-terminal" evidence="2">
    <location>
        <begin position="44"/>
        <end position="223"/>
    </location>
</feature>
<dbReference type="PANTHER" id="PTHR10146:SF14">
    <property type="entry name" value="PYRIDOXAL PHOSPHATE HOMEOSTASIS PROTEIN"/>
    <property type="match status" value="1"/>
</dbReference>
<evidence type="ECO:0000313" key="3">
    <source>
        <dbReference type="EMBL" id="SVA77423.1"/>
    </source>
</evidence>
<gene>
    <name evidence="3" type="ORF">METZ01_LOCUS130277</name>
</gene>
<accession>A0A381YLR0</accession>
<dbReference type="SUPFAM" id="SSF51419">
    <property type="entry name" value="PLP-binding barrel"/>
    <property type="match status" value="1"/>
</dbReference>
<dbReference type="PANTHER" id="PTHR10146">
    <property type="entry name" value="PROLINE SYNTHETASE CO-TRANSCRIBED BACTERIAL HOMOLOG PROTEIN"/>
    <property type="match status" value="1"/>
</dbReference>
<keyword evidence="1" id="KW-0663">Pyridoxal phosphate</keyword>
<dbReference type="GO" id="GO:0030170">
    <property type="term" value="F:pyridoxal phosphate binding"/>
    <property type="evidence" value="ECO:0007669"/>
    <property type="project" value="InterPro"/>
</dbReference>
<evidence type="ECO:0000256" key="1">
    <source>
        <dbReference type="ARBA" id="ARBA00022898"/>
    </source>
</evidence>
<name>A0A381YLR0_9ZZZZ</name>
<dbReference type="EMBL" id="UINC01018432">
    <property type="protein sequence ID" value="SVA77423.1"/>
    <property type="molecule type" value="Genomic_DNA"/>
</dbReference>
<protein>
    <recommendedName>
        <fullName evidence="2">Alanine racemase N-terminal domain-containing protein</fullName>
    </recommendedName>
</protein>
<dbReference type="Gene3D" id="3.20.20.10">
    <property type="entry name" value="Alanine racemase"/>
    <property type="match status" value="1"/>
</dbReference>